<dbReference type="GO" id="GO:0005524">
    <property type="term" value="F:ATP binding"/>
    <property type="evidence" value="ECO:0007669"/>
    <property type="project" value="InterPro"/>
</dbReference>
<comment type="caution">
    <text evidence="2">The sequence shown here is derived from an EMBL/GenBank/DDBJ whole genome shotgun (WGS) entry which is preliminary data.</text>
</comment>
<gene>
    <name evidence="2" type="ORF">FD01_GL002380</name>
</gene>
<evidence type="ECO:0000313" key="3">
    <source>
        <dbReference type="Proteomes" id="UP000051790"/>
    </source>
</evidence>
<dbReference type="Gene3D" id="3.40.50.300">
    <property type="entry name" value="P-loop containing nucleotide triphosphate hydrolases"/>
    <property type="match status" value="1"/>
</dbReference>
<feature type="domain" description="ATPase AAA-type core" evidence="1">
    <location>
        <begin position="50"/>
        <end position="324"/>
    </location>
</feature>
<dbReference type="OrthoDB" id="9809324at2"/>
<dbReference type="SUPFAM" id="SSF52540">
    <property type="entry name" value="P-loop containing nucleoside triphosphate hydrolases"/>
    <property type="match status" value="1"/>
</dbReference>
<name>A0A0R1QD07_9LACO</name>
<dbReference type="Proteomes" id="UP000051790">
    <property type="component" value="Unassembled WGS sequence"/>
</dbReference>
<reference evidence="2 3" key="1">
    <citation type="journal article" date="2015" name="Genome Announc.">
        <title>Expanding the biotechnology potential of lactobacilli through comparative genomics of 213 strains and associated genera.</title>
        <authorList>
            <person name="Sun Z."/>
            <person name="Harris H.M."/>
            <person name="McCann A."/>
            <person name="Guo C."/>
            <person name="Argimon S."/>
            <person name="Zhang W."/>
            <person name="Yang X."/>
            <person name="Jeffery I.B."/>
            <person name="Cooney J.C."/>
            <person name="Kagawa T.F."/>
            <person name="Liu W."/>
            <person name="Song Y."/>
            <person name="Salvetti E."/>
            <person name="Wrobel A."/>
            <person name="Rasinkangas P."/>
            <person name="Parkhill J."/>
            <person name="Rea M.C."/>
            <person name="O'Sullivan O."/>
            <person name="Ritari J."/>
            <person name="Douillard F.P."/>
            <person name="Paul Ross R."/>
            <person name="Yang R."/>
            <person name="Briner A.E."/>
            <person name="Felis G.E."/>
            <person name="de Vos W.M."/>
            <person name="Barrangou R."/>
            <person name="Klaenhammer T.R."/>
            <person name="Caufield P.W."/>
            <person name="Cui Y."/>
            <person name="Zhang H."/>
            <person name="O'Toole P.W."/>
        </authorList>
    </citation>
    <scope>NUCLEOTIDE SEQUENCE [LARGE SCALE GENOMIC DNA]</scope>
    <source>
        <strain evidence="2 3">DSM 13343</strain>
    </source>
</reference>
<proteinExistence type="predicted"/>
<protein>
    <recommendedName>
        <fullName evidence="1">ATPase AAA-type core domain-containing protein</fullName>
    </recommendedName>
</protein>
<accession>A0A0R1QD07</accession>
<dbReference type="RefSeq" id="WP_056964860.1">
    <property type="nucleotide sequence ID" value="NZ_AZEU01000277.1"/>
</dbReference>
<evidence type="ECO:0000259" key="1">
    <source>
        <dbReference type="Pfam" id="PF13304"/>
    </source>
</evidence>
<evidence type="ECO:0000313" key="2">
    <source>
        <dbReference type="EMBL" id="KRL39858.1"/>
    </source>
</evidence>
<dbReference type="InterPro" id="IPR003959">
    <property type="entry name" value="ATPase_AAA_core"/>
</dbReference>
<dbReference type="PATRIC" id="fig|1423769.4.peg.2567"/>
<dbReference type="Pfam" id="PF13304">
    <property type="entry name" value="AAA_21"/>
    <property type="match status" value="1"/>
</dbReference>
<dbReference type="InterPro" id="IPR027417">
    <property type="entry name" value="P-loop_NTPase"/>
</dbReference>
<sequence length="397" mass="44731">MKLIEFQITGHGLFEDGTKFSIQAVGQNNGATADRVFEYSNALYLNKTIGIVGVNAAGKSTLFNLFDGLSAFYLEDRSIDQTALQGSLRGSGDIIVTAHLAETDGMRYQVVTTFVQAQPNKWTVGDEDIYAKRLGTSARKKDQFAFKAPQLWQRRATLNDEVKAVLSPKDSLFRIVARNTAITPVISMVDEVDTNRVMTFIDETPTSLLQYLDDSIDYLRYQHDEKTGKVIDVRLKFKGQSDPYIVQSFQEIKQYLSSGTVRGITLLFQMLNAMRKGATLLMDEAELHINKRIVEDFIAFFQNSQINTLGATLVYSTHYIELIDDSERKDENYILARKQQTHVYRYSDLNIRGDIKKSDVFKSNYIGGTAPSDAHLVALKKTLAQNMRVHTKTGDAK</sequence>
<organism evidence="2 3">
    <name type="scientific">Lacticaseibacillus manihotivorans DSM 13343 = JCM 12514</name>
    <dbReference type="NCBI Taxonomy" id="1423769"/>
    <lineage>
        <taxon>Bacteria</taxon>
        <taxon>Bacillati</taxon>
        <taxon>Bacillota</taxon>
        <taxon>Bacilli</taxon>
        <taxon>Lactobacillales</taxon>
        <taxon>Lactobacillaceae</taxon>
        <taxon>Lacticaseibacillus</taxon>
    </lineage>
</organism>
<keyword evidence="3" id="KW-1185">Reference proteome</keyword>
<dbReference type="GO" id="GO:0016887">
    <property type="term" value="F:ATP hydrolysis activity"/>
    <property type="evidence" value="ECO:0007669"/>
    <property type="project" value="InterPro"/>
</dbReference>
<dbReference type="AlphaFoldDB" id="A0A0R1QD07"/>
<dbReference type="EMBL" id="AZEU01000277">
    <property type="protein sequence ID" value="KRL39858.1"/>
    <property type="molecule type" value="Genomic_DNA"/>
</dbReference>